<evidence type="ECO:0000256" key="6">
    <source>
        <dbReference type="ARBA" id="ARBA00022723"/>
    </source>
</evidence>
<comment type="cofactor">
    <cofactor evidence="1 12">
        <name>heme</name>
        <dbReference type="ChEBI" id="CHEBI:30413"/>
    </cofactor>
</comment>
<dbReference type="Pfam" id="PF00067">
    <property type="entry name" value="p450"/>
    <property type="match status" value="1"/>
</dbReference>
<keyword evidence="10 13" id="KW-0503">Monooxygenase</keyword>
<dbReference type="EMBL" id="VEPZ02001001">
    <property type="protein sequence ID" value="KAE8703344.1"/>
    <property type="molecule type" value="Genomic_DNA"/>
</dbReference>
<dbReference type="PANTHER" id="PTHR24282:SF255">
    <property type="entry name" value="CYTOCHROME P450 72A11-RELATED"/>
    <property type="match status" value="1"/>
</dbReference>
<dbReference type="GO" id="GO:0005506">
    <property type="term" value="F:iron ion binding"/>
    <property type="evidence" value="ECO:0007669"/>
    <property type="project" value="InterPro"/>
</dbReference>
<dbReference type="GO" id="GO:0016705">
    <property type="term" value="F:oxidoreductase activity, acting on paired donors, with incorporation or reduction of molecular oxygen"/>
    <property type="evidence" value="ECO:0007669"/>
    <property type="project" value="InterPro"/>
</dbReference>
<dbReference type="PRINTS" id="PR00385">
    <property type="entry name" value="P450"/>
</dbReference>
<evidence type="ECO:0000256" key="7">
    <source>
        <dbReference type="ARBA" id="ARBA00022989"/>
    </source>
</evidence>
<keyword evidence="9 12" id="KW-0408">Iron</keyword>
<evidence type="ECO:0000256" key="10">
    <source>
        <dbReference type="ARBA" id="ARBA00023033"/>
    </source>
</evidence>
<dbReference type="InterPro" id="IPR050665">
    <property type="entry name" value="Cytochrome_P450_Monooxygen"/>
</dbReference>
<dbReference type="PRINTS" id="PR00463">
    <property type="entry name" value="EP450I"/>
</dbReference>
<dbReference type="GO" id="GO:0004497">
    <property type="term" value="F:monooxygenase activity"/>
    <property type="evidence" value="ECO:0007669"/>
    <property type="project" value="UniProtKB-KW"/>
</dbReference>
<organism evidence="15 16">
    <name type="scientific">Hibiscus syriacus</name>
    <name type="common">Rose of Sharon</name>
    <dbReference type="NCBI Taxonomy" id="106335"/>
    <lineage>
        <taxon>Eukaryota</taxon>
        <taxon>Viridiplantae</taxon>
        <taxon>Streptophyta</taxon>
        <taxon>Embryophyta</taxon>
        <taxon>Tracheophyta</taxon>
        <taxon>Spermatophyta</taxon>
        <taxon>Magnoliopsida</taxon>
        <taxon>eudicotyledons</taxon>
        <taxon>Gunneridae</taxon>
        <taxon>Pentapetalae</taxon>
        <taxon>rosids</taxon>
        <taxon>malvids</taxon>
        <taxon>Malvales</taxon>
        <taxon>Malvaceae</taxon>
        <taxon>Malvoideae</taxon>
        <taxon>Hibiscus</taxon>
    </lineage>
</organism>
<keyword evidence="8 13" id="KW-0560">Oxidoreductase</keyword>
<name>A0A6A3AFK4_HIBSY</name>
<dbReference type="InterPro" id="IPR036396">
    <property type="entry name" value="Cyt_P450_sf"/>
</dbReference>
<evidence type="ECO:0000256" key="5">
    <source>
        <dbReference type="ARBA" id="ARBA00022692"/>
    </source>
</evidence>
<evidence type="ECO:0000256" key="3">
    <source>
        <dbReference type="ARBA" id="ARBA00010617"/>
    </source>
</evidence>
<proteinExistence type="inferred from homology"/>
<evidence type="ECO:0000256" key="8">
    <source>
        <dbReference type="ARBA" id="ARBA00023002"/>
    </source>
</evidence>
<keyword evidence="7 14" id="KW-1133">Transmembrane helix</keyword>
<dbReference type="Gene3D" id="1.10.630.10">
    <property type="entry name" value="Cytochrome P450"/>
    <property type="match status" value="1"/>
</dbReference>
<evidence type="ECO:0000256" key="13">
    <source>
        <dbReference type="RuleBase" id="RU000461"/>
    </source>
</evidence>
<dbReference type="InterPro" id="IPR017972">
    <property type="entry name" value="Cyt_P450_CS"/>
</dbReference>
<dbReference type="InterPro" id="IPR002401">
    <property type="entry name" value="Cyt_P450_E_grp-I"/>
</dbReference>
<dbReference type="AlphaFoldDB" id="A0A6A3AFK4"/>
<dbReference type="GO" id="GO:0020037">
    <property type="term" value="F:heme binding"/>
    <property type="evidence" value="ECO:0007669"/>
    <property type="project" value="InterPro"/>
</dbReference>
<dbReference type="PROSITE" id="PS00086">
    <property type="entry name" value="CYTOCHROME_P450"/>
    <property type="match status" value="1"/>
</dbReference>
<dbReference type="CDD" id="cd20642">
    <property type="entry name" value="CYP72"/>
    <property type="match status" value="1"/>
</dbReference>
<evidence type="ECO:0000256" key="1">
    <source>
        <dbReference type="ARBA" id="ARBA00001971"/>
    </source>
</evidence>
<feature type="transmembrane region" description="Helical" evidence="14">
    <location>
        <begin position="6"/>
        <end position="28"/>
    </location>
</feature>
<dbReference type="SUPFAM" id="SSF48264">
    <property type="entry name" value="Cytochrome P450"/>
    <property type="match status" value="1"/>
</dbReference>
<comment type="similarity">
    <text evidence="3 13">Belongs to the cytochrome P450 family.</text>
</comment>
<keyword evidence="16" id="KW-1185">Reference proteome</keyword>
<dbReference type="InterPro" id="IPR001128">
    <property type="entry name" value="Cyt_P450"/>
</dbReference>
<dbReference type="FunFam" id="1.10.630.10:FF:000029">
    <property type="entry name" value="Cytochrome P450 734A1"/>
    <property type="match status" value="1"/>
</dbReference>
<reference evidence="15" key="1">
    <citation type="submission" date="2019-09" db="EMBL/GenBank/DDBJ databases">
        <title>Draft genome information of white flower Hibiscus syriacus.</title>
        <authorList>
            <person name="Kim Y.-M."/>
        </authorList>
    </citation>
    <scope>NUCLEOTIDE SEQUENCE [LARGE SCALE GENOMIC DNA]</scope>
    <source>
        <strain evidence="15">YM2019G1</strain>
    </source>
</reference>
<sequence length="523" mass="60478">MEAHLVIIRDLLCFLVVGLLMIWGWWVLKWTWLTPKRLERCLRQQGLRGTPYSSLSGDIKQMFAMRTQTKAKPMPLGDDIVPYVTPFLHQFLQKYGKDSFMWVGPWPRVTIMDPEKIKEIFTKFTDFQKVHTNPLVNLLASGLANLEGDHWSKHRKIINPAFHQDRLKNMLPAFYQSCSDMISKWENMVSTEGCSEIDVWPYLVNMTRDAISRAAFGSSFKEGRRIFELLDDQINNFIKVIQSVYIPGWRFLPTKTNRELKLKYNDIKESLMEMIKRREKAIRAGKKSNDDLLDILVESNIREIEAHADRKNMGMSIQDVIEECKLFYFAGQETTSVLLVWTMILLARYPDWQTKAREEVLLVFGDNKPDADGLNRLKVVTMILYEVLRLYPAAVELGRSVPKEVKLGRLLLPAGTEVLVPVLQIHHDKELWGNDANEFKPERFAEGVSKATKSQVTFLPFGWGPRICIGQNFATMEAKMTIAMILKRFWFELSPSYAHSPYSFVTLRPQHGAQIILRKLGSD</sequence>
<gene>
    <name evidence="15" type="ORF">F3Y22_tig00110472pilonHSYRG00384</name>
</gene>
<evidence type="ECO:0000313" key="15">
    <source>
        <dbReference type="EMBL" id="KAE8703344.1"/>
    </source>
</evidence>
<accession>A0A6A3AFK4</accession>
<evidence type="ECO:0000256" key="9">
    <source>
        <dbReference type="ARBA" id="ARBA00023004"/>
    </source>
</evidence>
<keyword evidence="6 12" id="KW-0479">Metal-binding</keyword>
<keyword evidence="11 14" id="KW-0472">Membrane</keyword>
<comment type="subcellular location">
    <subcellularLocation>
        <location evidence="2">Membrane</location>
        <topology evidence="2">Single-pass membrane protein</topology>
    </subcellularLocation>
</comment>
<dbReference type="GO" id="GO:0016020">
    <property type="term" value="C:membrane"/>
    <property type="evidence" value="ECO:0007669"/>
    <property type="project" value="UniProtKB-SubCell"/>
</dbReference>
<evidence type="ECO:0000256" key="11">
    <source>
        <dbReference type="ARBA" id="ARBA00023136"/>
    </source>
</evidence>
<keyword evidence="4 12" id="KW-0349">Heme</keyword>
<comment type="caution">
    <text evidence="15">The sequence shown here is derived from an EMBL/GenBank/DDBJ whole genome shotgun (WGS) entry which is preliminary data.</text>
</comment>
<evidence type="ECO:0000256" key="2">
    <source>
        <dbReference type="ARBA" id="ARBA00004167"/>
    </source>
</evidence>
<evidence type="ECO:0000313" key="16">
    <source>
        <dbReference type="Proteomes" id="UP000436088"/>
    </source>
</evidence>
<keyword evidence="5 14" id="KW-0812">Transmembrane</keyword>
<evidence type="ECO:0000256" key="4">
    <source>
        <dbReference type="ARBA" id="ARBA00022617"/>
    </source>
</evidence>
<dbReference type="PANTHER" id="PTHR24282">
    <property type="entry name" value="CYTOCHROME P450 FAMILY MEMBER"/>
    <property type="match status" value="1"/>
</dbReference>
<dbReference type="Proteomes" id="UP000436088">
    <property type="component" value="Unassembled WGS sequence"/>
</dbReference>
<evidence type="ECO:0000256" key="14">
    <source>
        <dbReference type="SAM" id="Phobius"/>
    </source>
</evidence>
<feature type="binding site" description="axial binding residue" evidence="12">
    <location>
        <position position="468"/>
    </location>
    <ligand>
        <name>heme</name>
        <dbReference type="ChEBI" id="CHEBI:30413"/>
    </ligand>
    <ligandPart>
        <name>Fe</name>
        <dbReference type="ChEBI" id="CHEBI:18248"/>
    </ligandPart>
</feature>
<evidence type="ECO:0000256" key="12">
    <source>
        <dbReference type="PIRSR" id="PIRSR602401-1"/>
    </source>
</evidence>
<protein>
    <submittedName>
        <fullName evidence="15">CYP72A219 protein</fullName>
    </submittedName>
</protein>